<dbReference type="EC" id="3.2.1.52" evidence="3"/>
<dbReference type="GO" id="GO:0005975">
    <property type="term" value="P:carbohydrate metabolic process"/>
    <property type="evidence" value="ECO:0007669"/>
    <property type="project" value="InterPro"/>
</dbReference>
<dbReference type="InterPro" id="IPR015883">
    <property type="entry name" value="Glyco_hydro_20_cat"/>
</dbReference>
<protein>
    <recommendedName>
        <fullName evidence="3">beta-N-acetylhexosaminidase</fullName>
        <ecNumber evidence="3">3.2.1.52</ecNumber>
    </recommendedName>
</protein>
<dbReference type="GO" id="GO:0030203">
    <property type="term" value="P:glycosaminoglycan metabolic process"/>
    <property type="evidence" value="ECO:0007669"/>
    <property type="project" value="TreeGrafter"/>
</dbReference>
<reference evidence="10 11" key="1">
    <citation type="journal article" date="2024" name="Nat. Commun.">
        <title>Phylogenomics reveals the evolutionary origins of lichenization in chlorophyte algae.</title>
        <authorList>
            <person name="Puginier C."/>
            <person name="Libourel C."/>
            <person name="Otte J."/>
            <person name="Skaloud P."/>
            <person name="Haon M."/>
            <person name="Grisel S."/>
            <person name="Petersen M."/>
            <person name="Berrin J.G."/>
            <person name="Delaux P.M."/>
            <person name="Dal Grande F."/>
            <person name="Keller J."/>
        </authorList>
    </citation>
    <scope>NUCLEOTIDE SEQUENCE [LARGE SCALE GENOMIC DNA]</scope>
    <source>
        <strain evidence="10 11">SAG 245.80</strain>
    </source>
</reference>
<feature type="domain" description="Glycoside hydrolase family 20 catalytic" evidence="8">
    <location>
        <begin position="90"/>
        <end position="470"/>
    </location>
</feature>
<evidence type="ECO:0000256" key="3">
    <source>
        <dbReference type="ARBA" id="ARBA00012663"/>
    </source>
</evidence>
<dbReference type="GO" id="GO:0016020">
    <property type="term" value="C:membrane"/>
    <property type="evidence" value="ECO:0007669"/>
    <property type="project" value="TreeGrafter"/>
</dbReference>
<evidence type="ECO:0000313" key="11">
    <source>
        <dbReference type="Proteomes" id="UP001445335"/>
    </source>
</evidence>
<organism evidence="10 11">
    <name type="scientific">Elliptochloris bilobata</name>
    <dbReference type="NCBI Taxonomy" id="381761"/>
    <lineage>
        <taxon>Eukaryota</taxon>
        <taxon>Viridiplantae</taxon>
        <taxon>Chlorophyta</taxon>
        <taxon>core chlorophytes</taxon>
        <taxon>Trebouxiophyceae</taxon>
        <taxon>Trebouxiophyceae incertae sedis</taxon>
        <taxon>Elliptochloris clade</taxon>
        <taxon>Elliptochloris</taxon>
    </lineage>
</organism>
<feature type="domain" description="Beta-hexosaminidase bacterial type N-terminal" evidence="9">
    <location>
        <begin position="31"/>
        <end position="86"/>
    </location>
</feature>
<keyword evidence="5" id="KW-0326">Glycosidase</keyword>
<feature type="region of interest" description="Disordered" evidence="7">
    <location>
        <begin position="399"/>
        <end position="423"/>
    </location>
</feature>
<comment type="caution">
    <text evidence="10">The sequence shown here is derived from an EMBL/GenBank/DDBJ whole genome shotgun (WGS) entry which is preliminary data.</text>
</comment>
<dbReference type="Pfam" id="PF00728">
    <property type="entry name" value="Glyco_hydro_20"/>
    <property type="match status" value="1"/>
</dbReference>
<evidence type="ECO:0000256" key="5">
    <source>
        <dbReference type="ARBA" id="ARBA00023295"/>
    </source>
</evidence>
<sequence length="506" mass="55484">MQRSERLPLFRANGEVRLSGRWGVEALAGLPHADEGYELTVIEAGVVVRALAPHGLFNGVVSLLQLLPARAPLDADIALDCLHVVDAPRFAWRGVLLDVGRHFFPVPFILKVLDVCAFYKITRFHWHLTEDQGWRLEVKAYPKLTEKGAWRGGDADGTGRYGGFYTQEQIREVVEYAAQRFITVVPEIELPGHCRAALACYTHLSCLDDAQMETVPTQWGVHADVYCAGKEEVFHFLEAVLLEVLQLFPSPYIHIGGDECPKDRWQKCALCQARLREQGLEDEYALQSWFVGRINAFLRAHGRQLVGWDEILEGGLSPGAIVMSWRGVGGGVRAAQAGHEVIMTPTSHCYFDYRQSMQSDEPGAWYACLPLETVLEFDPADSGEPMRAASGGSEAHLGLGFGGEAAGDAGDGDGSDGRTSEPGAVLEPEFAGNIIGGQANLWTEYIADKDTVEYMLLPRLAALAEAVWSPPPPPRGAPPLLPGFLARLRAQLPHLDARGLKYRPLG</sequence>
<dbReference type="Gene3D" id="3.20.20.80">
    <property type="entry name" value="Glycosidases"/>
    <property type="match status" value="1"/>
</dbReference>
<evidence type="ECO:0000313" key="10">
    <source>
        <dbReference type="EMBL" id="KAK9837408.1"/>
    </source>
</evidence>
<evidence type="ECO:0000256" key="7">
    <source>
        <dbReference type="SAM" id="MobiDB-lite"/>
    </source>
</evidence>
<gene>
    <name evidence="10" type="ORF">WJX81_000168</name>
</gene>
<evidence type="ECO:0000256" key="1">
    <source>
        <dbReference type="ARBA" id="ARBA00001231"/>
    </source>
</evidence>
<evidence type="ECO:0000256" key="6">
    <source>
        <dbReference type="PIRSR" id="PIRSR625705-1"/>
    </source>
</evidence>
<accession>A0AAW1RV85</accession>
<feature type="active site" description="Proton donor" evidence="6">
    <location>
        <position position="259"/>
    </location>
</feature>
<proteinExistence type="inferred from homology"/>
<evidence type="ECO:0000259" key="9">
    <source>
        <dbReference type="Pfam" id="PF02838"/>
    </source>
</evidence>
<name>A0AAW1RV85_9CHLO</name>
<evidence type="ECO:0000256" key="2">
    <source>
        <dbReference type="ARBA" id="ARBA00006285"/>
    </source>
</evidence>
<dbReference type="SUPFAM" id="SSF55545">
    <property type="entry name" value="beta-N-acetylhexosaminidase-like domain"/>
    <property type="match status" value="1"/>
</dbReference>
<evidence type="ECO:0000256" key="4">
    <source>
        <dbReference type="ARBA" id="ARBA00022801"/>
    </source>
</evidence>
<dbReference type="PRINTS" id="PR00738">
    <property type="entry name" value="GLHYDRLASE20"/>
</dbReference>
<dbReference type="InterPro" id="IPR029018">
    <property type="entry name" value="Hex-like_dom2"/>
</dbReference>
<dbReference type="Pfam" id="PF02838">
    <property type="entry name" value="Glyco_hydro_20b"/>
    <property type="match status" value="1"/>
</dbReference>
<dbReference type="InterPro" id="IPR025705">
    <property type="entry name" value="Beta_hexosaminidase_sua/sub"/>
</dbReference>
<dbReference type="CDD" id="cd06563">
    <property type="entry name" value="GH20_chitobiase-like"/>
    <property type="match status" value="1"/>
</dbReference>
<dbReference type="SUPFAM" id="SSF51445">
    <property type="entry name" value="(Trans)glycosidases"/>
    <property type="match status" value="1"/>
</dbReference>
<dbReference type="InterPro" id="IPR015882">
    <property type="entry name" value="HEX_bac_N"/>
</dbReference>
<dbReference type="EMBL" id="JALJOU010000021">
    <property type="protein sequence ID" value="KAK9837408.1"/>
    <property type="molecule type" value="Genomic_DNA"/>
</dbReference>
<keyword evidence="11" id="KW-1185">Reference proteome</keyword>
<dbReference type="Proteomes" id="UP001445335">
    <property type="component" value="Unassembled WGS sequence"/>
</dbReference>
<dbReference type="Gene3D" id="3.30.379.10">
    <property type="entry name" value="Chitobiase/beta-hexosaminidase domain 2-like"/>
    <property type="match status" value="1"/>
</dbReference>
<dbReference type="InterPro" id="IPR017853">
    <property type="entry name" value="GH"/>
</dbReference>
<dbReference type="GO" id="GO:0004563">
    <property type="term" value="F:beta-N-acetylhexosaminidase activity"/>
    <property type="evidence" value="ECO:0007669"/>
    <property type="project" value="UniProtKB-EC"/>
</dbReference>
<dbReference type="PANTHER" id="PTHR22600:SF57">
    <property type="entry name" value="BETA-N-ACETYLHEXOSAMINIDASE"/>
    <property type="match status" value="1"/>
</dbReference>
<comment type="similarity">
    <text evidence="2">Belongs to the glycosyl hydrolase 20 family.</text>
</comment>
<comment type="catalytic activity">
    <reaction evidence="1">
        <text>Hydrolysis of terminal non-reducing N-acetyl-D-hexosamine residues in N-acetyl-beta-D-hexosaminides.</text>
        <dbReference type="EC" id="3.2.1.52"/>
    </reaction>
</comment>
<dbReference type="PANTHER" id="PTHR22600">
    <property type="entry name" value="BETA-HEXOSAMINIDASE"/>
    <property type="match status" value="1"/>
</dbReference>
<dbReference type="AlphaFoldDB" id="A0AAW1RV85"/>
<keyword evidence="4" id="KW-0378">Hydrolase</keyword>
<evidence type="ECO:0000259" key="8">
    <source>
        <dbReference type="Pfam" id="PF00728"/>
    </source>
</evidence>